<sequence length="71" mass="7769">MISVSELIEKAGGVVTVARAVNRTHPAIIKWKKGKVPSIHVLTLAKMAGVNPEEVRPDVFGNTDTEEEFKK</sequence>
<dbReference type="RefSeq" id="WP_203414033.1">
    <property type="nucleotide sequence ID" value="NZ_CP060244.1"/>
</dbReference>
<dbReference type="Pfam" id="PF15943">
    <property type="entry name" value="YdaS_toxin"/>
    <property type="match status" value="1"/>
</dbReference>
<dbReference type="KEGG" id="ebla:JGUZn3_03350"/>
<accession>A0A7H1NP82</accession>
<dbReference type="GO" id="GO:0003677">
    <property type="term" value="F:DNA binding"/>
    <property type="evidence" value="ECO:0007669"/>
    <property type="project" value="InterPro"/>
</dbReference>
<evidence type="ECO:0000313" key="1">
    <source>
        <dbReference type="EMBL" id="QNT77592.1"/>
    </source>
</evidence>
<dbReference type="Proteomes" id="UP000516349">
    <property type="component" value="Chromosome"/>
</dbReference>
<protein>
    <submittedName>
        <fullName evidence="1">Antitoxin of bacterial toxin-antitoxin system, YdaS/YdaT</fullName>
    </submittedName>
</protein>
<keyword evidence="2" id="KW-1185">Reference proteome</keyword>
<organism evidence="1 2">
    <name type="scientific">Entomobacter blattae</name>
    <dbReference type="NCBI Taxonomy" id="2762277"/>
    <lineage>
        <taxon>Bacteria</taxon>
        <taxon>Pseudomonadati</taxon>
        <taxon>Pseudomonadota</taxon>
        <taxon>Alphaproteobacteria</taxon>
        <taxon>Acetobacterales</taxon>
        <taxon>Acetobacteraceae</taxon>
        <taxon>Entomobacter</taxon>
    </lineage>
</organism>
<reference evidence="1 2" key="1">
    <citation type="submission" date="2020-08" db="EMBL/GenBank/DDBJ databases">
        <title>Complete genome sequence of Entomobacter blattae G55GP.</title>
        <authorList>
            <person name="Poehlein A."/>
            <person name="Guzman J."/>
            <person name="Daniel R."/>
            <person name="Vilcinskas A."/>
        </authorList>
    </citation>
    <scope>NUCLEOTIDE SEQUENCE [LARGE SCALE GENOMIC DNA]</scope>
    <source>
        <strain evidence="1 2">G55GP</strain>
    </source>
</reference>
<dbReference type="AlphaFoldDB" id="A0A7H1NP82"/>
<dbReference type="InterPro" id="IPR031856">
    <property type="entry name" value="YdaS_toxin-like"/>
</dbReference>
<name>A0A7H1NP82_9PROT</name>
<dbReference type="Gene3D" id="1.10.260.40">
    <property type="entry name" value="lambda repressor-like DNA-binding domains"/>
    <property type="match status" value="1"/>
</dbReference>
<dbReference type="EMBL" id="CP060244">
    <property type="protein sequence ID" value="QNT77592.1"/>
    <property type="molecule type" value="Genomic_DNA"/>
</dbReference>
<proteinExistence type="predicted"/>
<dbReference type="SUPFAM" id="SSF47413">
    <property type="entry name" value="lambda repressor-like DNA-binding domains"/>
    <property type="match status" value="1"/>
</dbReference>
<dbReference type="InterPro" id="IPR010982">
    <property type="entry name" value="Lambda_DNA-bd_dom_sf"/>
</dbReference>
<gene>
    <name evidence="1" type="ORF">JGUZn3_03350</name>
</gene>
<evidence type="ECO:0000313" key="2">
    <source>
        <dbReference type="Proteomes" id="UP000516349"/>
    </source>
</evidence>